<evidence type="ECO:0000313" key="2">
    <source>
        <dbReference type="EMBL" id="MUI39422.1"/>
    </source>
</evidence>
<organism evidence="2 3">
    <name type="scientific">Pseudomonas aeruginosa</name>
    <dbReference type="NCBI Taxonomy" id="287"/>
    <lineage>
        <taxon>Bacteria</taxon>
        <taxon>Pseudomonadati</taxon>
        <taxon>Pseudomonadota</taxon>
        <taxon>Gammaproteobacteria</taxon>
        <taxon>Pseudomonadales</taxon>
        <taxon>Pseudomonadaceae</taxon>
        <taxon>Pseudomonas</taxon>
    </lineage>
</organism>
<dbReference type="GO" id="GO:0006281">
    <property type="term" value="P:DNA repair"/>
    <property type="evidence" value="ECO:0007669"/>
    <property type="project" value="InterPro"/>
</dbReference>
<dbReference type="Gene3D" id="3.40.1170.60">
    <property type="match status" value="1"/>
</dbReference>
<dbReference type="GO" id="GO:0003887">
    <property type="term" value="F:DNA-directed DNA polymerase activity"/>
    <property type="evidence" value="ECO:0007669"/>
    <property type="project" value="UniProtKB-KW"/>
</dbReference>
<evidence type="ECO:0000313" key="3">
    <source>
        <dbReference type="Proteomes" id="UP000433532"/>
    </source>
</evidence>
<keyword evidence="2" id="KW-0548">Nucleotidyltransferase</keyword>
<dbReference type="EMBL" id="WOAD01000058">
    <property type="protein sequence ID" value="MUI39422.1"/>
    <property type="molecule type" value="Genomic_DNA"/>
</dbReference>
<dbReference type="PROSITE" id="PS50173">
    <property type="entry name" value="UMUC"/>
    <property type="match status" value="1"/>
</dbReference>
<gene>
    <name evidence="2" type="ORF">GNQ48_31020</name>
</gene>
<dbReference type="Pfam" id="PF00817">
    <property type="entry name" value="IMS"/>
    <property type="match status" value="1"/>
</dbReference>
<protein>
    <submittedName>
        <fullName evidence="2">DNA-directed DNA polymerase</fullName>
    </submittedName>
</protein>
<comment type="caution">
    <text evidence="2">The sequence shown here is derived from an EMBL/GenBank/DDBJ whole genome shotgun (WGS) entry which is preliminary data.</text>
</comment>
<accession>A0A844NV18</accession>
<keyword evidence="2" id="KW-0239">DNA-directed DNA polymerase</keyword>
<proteinExistence type="predicted"/>
<feature type="domain" description="UmuC" evidence="1">
    <location>
        <begin position="4"/>
        <end position="42"/>
    </location>
</feature>
<dbReference type="InterPro" id="IPR001126">
    <property type="entry name" value="UmuC"/>
</dbReference>
<keyword evidence="2" id="KW-0808">Transferase</keyword>
<name>A0A844NV18_PSEAI</name>
<reference evidence="2 3" key="1">
    <citation type="submission" date="2019-11" db="EMBL/GenBank/DDBJ databases">
        <title>Genomes of ocular Pseudomonas aeruginosa isolates.</title>
        <authorList>
            <person name="Khan M."/>
            <person name="Rice S.A."/>
            <person name="Willcox M.D.P."/>
            <person name="Stapleton F."/>
        </authorList>
    </citation>
    <scope>NUCLEOTIDE SEQUENCE [LARGE SCALE GENOMIC DNA]</scope>
    <source>
        <strain evidence="2 3">PA221</strain>
    </source>
</reference>
<dbReference type="Proteomes" id="UP000433532">
    <property type="component" value="Unassembled WGS sequence"/>
</dbReference>
<dbReference type="InterPro" id="IPR043502">
    <property type="entry name" value="DNA/RNA_pol_sf"/>
</dbReference>
<dbReference type="SUPFAM" id="SSF56672">
    <property type="entry name" value="DNA/RNA polymerases"/>
    <property type="match status" value="1"/>
</dbReference>
<dbReference type="AlphaFoldDB" id="A0A844NV18"/>
<evidence type="ECO:0000259" key="1">
    <source>
        <dbReference type="PROSITE" id="PS50173"/>
    </source>
</evidence>
<sequence>MPTYALVDCNNFYVSCERLFRPDLRAVPMVVLSNNDLRGGNR</sequence>